<dbReference type="RefSeq" id="WP_093888897.1">
    <property type="nucleotide sequence ID" value="NZ_FOQY01000015.1"/>
</dbReference>
<accession>A0A1I3W0S6</accession>
<proteinExistence type="predicted"/>
<dbReference type="GeneID" id="96300172"/>
<gene>
    <name evidence="1" type="ORF">SAMN05216275_11571</name>
</gene>
<reference evidence="2" key="1">
    <citation type="submission" date="2016-10" db="EMBL/GenBank/DDBJ databases">
        <authorList>
            <person name="Varghese N."/>
            <person name="Submissions S."/>
        </authorList>
    </citation>
    <scope>NUCLEOTIDE SEQUENCE [LARGE SCALE GENOMIC DNA]</scope>
    <source>
        <strain evidence="2">CGMCC 4.2126</strain>
    </source>
</reference>
<dbReference type="Proteomes" id="UP000199111">
    <property type="component" value="Unassembled WGS sequence"/>
</dbReference>
<name>A0A1I3W0S6_9ACTN</name>
<dbReference type="AlphaFoldDB" id="A0A1I3W0S6"/>
<dbReference type="EMBL" id="FOQY01000015">
    <property type="protein sequence ID" value="SFK00086.1"/>
    <property type="molecule type" value="Genomic_DNA"/>
</dbReference>
<protein>
    <submittedName>
        <fullName evidence="1">Uncharacterized protein</fullName>
    </submittedName>
</protein>
<sequence length="80" mass="8560">MPAVPQAITAHAKVLRSDARVLAECAERLREIGARLDGGGVAPEWLRETVNAHIAACTAASADLAEAATRLHVYADRTRR</sequence>
<organism evidence="1 2">
    <name type="scientific">Streptosporangium canum</name>
    <dbReference type="NCBI Taxonomy" id="324952"/>
    <lineage>
        <taxon>Bacteria</taxon>
        <taxon>Bacillati</taxon>
        <taxon>Actinomycetota</taxon>
        <taxon>Actinomycetes</taxon>
        <taxon>Streptosporangiales</taxon>
        <taxon>Streptosporangiaceae</taxon>
        <taxon>Streptosporangium</taxon>
    </lineage>
</organism>
<evidence type="ECO:0000313" key="1">
    <source>
        <dbReference type="EMBL" id="SFK00086.1"/>
    </source>
</evidence>
<evidence type="ECO:0000313" key="2">
    <source>
        <dbReference type="Proteomes" id="UP000199111"/>
    </source>
</evidence>
<keyword evidence="2" id="KW-1185">Reference proteome</keyword>